<proteinExistence type="predicted"/>
<feature type="region of interest" description="Disordered" evidence="1">
    <location>
        <begin position="97"/>
        <end position="138"/>
    </location>
</feature>
<sequence>MDVFVYGTLTNPETVRTIVDSLVFVGPAVLEGLRVLDGEYPTLAPPDGDGDERGNMAGPTVAGRLLRTDEVDALDAYEGVETGLYVRVTVPVVDEGSVGTRRRPTDDTNEVGGRSTAGRSGDAVNDGSGTSREASPIEEAAVYVGDPGRLGASADWPGEGAFRDRVRTALAEHSVRIRTLPSG</sequence>
<evidence type="ECO:0000259" key="2">
    <source>
        <dbReference type="Pfam" id="PF06094"/>
    </source>
</evidence>
<dbReference type="KEGG" id="halg:HUG10_17070"/>
<dbReference type="OrthoDB" id="198684at2157"/>
<name>A0A7D5KHG4_9EURY</name>
<keyword evidence="4" id="KW-1185">Reference proteome</keyword>
<gene>
    <name evidence="3" type="ORF">HUG10_17070</name>
</gene>
<evidence type="ECO:0000256" key="1">
    <source>
        <dbReference type="SAM" id="MobiDB-lite"/>
    </source>
</evidence>
<evidence type="ECO:0000313" key="3">
    <source>
        <dbReference type="EMBL" id="QLG29136.1"/>
    </source>
</evidence>
<dbReference type="InterPro" id="IPR009288">
    <property type="entry name" value="AIG2-like_dom"/>
</dbReference>
<dbReference type="CDD" id="cd06661">
    <property type="entry name" value="GGCT_like"/>
    <property type="match status" value="1"/>
</dbReference>
<dbReference type="Proteomes" id="UP000509750">
    <property type="component" value="Chromosome"/>
</dbReference>
<evidence type="ECO:0000313" key="4">
    <source>
        <dbReference type="Proteomes" id="UP000509750"/>
    </source>
</evidence>
<dbReference type="InterPro" id="IPR013024">
    <property type="entry name" value="GGCT-like"/>
</dbReference>
<dbReference type="SUPFAM" id="SSF110857">
    <property type="entry name" value="Gamma-glutamyl cyclotransferase-like"/>
    <property type="match status" value="1"/>
</dbReference>
<dbReference type="RefSeq" id="WP_179170710.1">
    <property type="nucleotide sequence ID" value="NZ_CP058529.1"/>
</dbReference>
<dbReference type="Gene3D" id="3.10.490.10">
    <property type="entry name" value="Gamma-glutamyl cyclotransferase-like"/>
    <property type="match status" value="1"/>
</dbReference>
<dbReference type="InterPro" id="IPR036568">
    <property type="entry name" value="GGCT-like_sf"/>
</dbReference>
<keyword evidence="3" id="KW-0808">Transferase</keyword>
<accession>A0A7D5KHG4</accession>
<organism evidence="3 4">
    <name type="scientific">Halorarum halophilum</name>
    <dbReference type="NCBI Taxonomy" id="2743090"/>
    <lineage>
        <taxon>Archaea</taxon>
        <taxon>Methanobacteriati</taxon>
        <taxon>Methanobacteriota</taxon>
        <taxon>Stenosarchaea group</taxon>
        <taxon>Halobacteria</taxon>
        <taxon>Halobacteriales</taxon>
        <taxon>Haloferacaceae</taxon>
        <taxon>Halorarum</taxon>
    </lineage>
</organism>
<dbReference type="GO" id="GO:0016740">
    <property type="term" value="F:transferase activity"/>
    <property type="evidence" value="ECO:0007669"/>
    <property type="project" value="UniProtKB-KW"/>
</dbReference>
<dbReference type="GeneID" id="56030581"/>
<dbReference type="AlphaFoldDB" id="A0A7D5KHG4"/>
<dbReference type="Pfam" id="PF06094">
    <property type="entry name" value="GGACT"/>
    <property type="match status" value="1"/>
</dbReference>
<feature type="domain" description="Gamma-glutamylcyclotransferase AIG2-like" evidence="2">
    <location>
        <begin position="3"/>
        <end position="96"/>
    </location>
</feature>
<protein>
    <submittedName>
        <fullName evidence="3">Gamma-glutamylcyclotransferase</fullName>
    </submittedName>
</protein>
<reference evidence="3 4" key="1">
    <citation type="submission" date="2020-07" db="EMBL/GenBank/DDBJ databases">
        <title>Gai3-2, isolated from salt lake.</title>
        <authorList>
            <person name="Cui H."/>
            <person name="Shi X."/>
        </authorList>
    </citation>
    <scope>NUCLEOTIDE SEQUENCE [LARGE SCALE GENOMIC DNA]</scope>
    <source>
        <strain evidence="3 4">Gai3-2</strain>
    </source>
</reference>
<dbReference type="EMBL" id="CP058529">
    <property type="protein sequence ID" value="QLG29136.1"/>
    <property type="molecule type" value="Genomic_DNA"/>
</dbReference>